<accession>A0A1X7K4V9</accession>
<evidence type="ECO:0000259" key="1">
    <source>
        <dbReference type="Pfam" id="PF13460"/>
    </source>
</evidence>
<dbReference type="AlphaFoldDB" id="A0A1X7K4V9"/>
<dbReference type="InterPro" id="IPR036291">
    <property type="entry name" value="NAD(P)-bd_dom_sf"/>
</dbReference>
<proteinExistence type="predicted"/>
<dbReference type="InterPro" id="IPR016040">
    <property type="entry name" value="NAD(P)-bd_dom"/>
</dbReference>
<protein>
    <submittedName>
        <fullName evidence="2">Putative NADH-flavin reductase</fullName>
    </submittedName>
</protein>
<keyword evidence="3" id="KW-1185">Reference proteome</keyword>
<organism evidence="2 3">
    <name type="scientific">Marivirga sericea</name>
    <dbReference type="NCBI Taxonomy" id="1028"/>
    <lineage>
        <taxon>Bacteria</taxon>
        <taxon>Pseudomonadati</taxon>
        <taxon>Bacteroidota</taxon>
        <taxon>Cytophagia</taxon>
        <taxon>Cytophagales</taxon>
        <taxon>Marivirgaceae</taxon>
        <taxon>Marivirga</taxon>
    </lineage>
</organism>
<dbReference type="PANTHER" id="PTHR43355:SF2">
    <property type="entry name" value="FLAVIN REDUCTASE (NADPH)"/>
    <property type="match status" value="1"/>
</dbReference>
<dbReference type="PANTHER" id="PTHR43355">
    <property type="entry name" value="FLAVIN REDUCTASE (NADPH)"/>
    <property type="match status" value="1"/>
</dbReference>
<dbReference type="GO" id="GO:0004074">
    <property type="term" value="F:biliverdin reductase [NAD(P)H] activity"/>
    <property type="evidence" value="ECO:0007669"/>
    <property type="project" value="TreeGrafter"/>
</dbReference>
<feature type="domain" description="NAD(P)-binding" evidence="1">
    <location>
        <begin position="8"/>
        <end position="199"/>
    </location>
</feature>
<dbReference type="Proteomes" id="UP000193804">
    <property type="component" value="Unassembled WGS sequence"/>
</dbReference>
<sequence length="211" mass="23578">MMTLAIFGGTGLTGKLVLEKALKKGFKVKALVRNPDKLKINDSNLQIIQGDVLNLEDVQKTIESSDVVLSLFGHVKGSPKWLQSRGTENILEGMRQSKVEKIISLSGGGLPFPEKDEPKFPDKMIRFIMKVAVPKVLDDAVKHAEILKNSNLKWMIVRGPRLTNEQPKGKYRVGWVGVNASTKISRTDLADFIVKQIESDEFIFQMPFVSE</sequence>
<name>A0A1X7K4V9_9BACT</name>
<dbReference type="Gene3D" id="3.40.50.720">
    <property type="entry name" value="NAD(P)-binding Rossmann-like Domain"/>
    <property type="match status" value="1"/>
</dbReference>
<evidence type="ECO:0000313" key="3">
    <source>
        <dbReference type="Proteomes" id="UP000193804"/>
    </source>
</evidence>
<dbReference type="RefSeq" id="WP_085517402.1">
    <property type="nucleotide sequence ID" value="NZ_FXAW01000004.1"/>
</dbReference>
<dbReference type="GO" id="GO:0042602">
    <property type="term" value="F:riboflavin reductase (NADPH) activity"/>
    <property type="evidence" value="ECO:0007669"/>
    <property type="project" value="TreeGrafter"/>
</dbReference>
<dbReference type="InterPro" id="IPR051606">
    <property type="entry name" value="Polyketide_Oxido-like"/>
</dbReference>
<dbReference type="SUPFAM" id="SSF51735">
    <property type="entry name" value="NAD(P)-binding Rossmann-fold domains"/>
    <property type="match status" value="1"/>
</dbReference>
<dbReference type="STRING" id="1028.SAMN05661096_02362"/>
<reference evidence="3" key="1">
    <citation type="submission" date="2017-04" db="EMBL/GenBank/DDBJ databases">
        <authorList>
            <person name="Varghese N."/>
            <person name="Submissions S."/>
        </authorList>
    </citation>
    <scope>NUCLEOTIDE SEQUENCE [LARGE SCALE GENOMIC DNA]</scope>
    <source>
        <strain evidence="3">DSM 4125</strain>
    </source>
</reference>
<dbReference type="CDD" id="cd05244">
    <property type="entry name" value="BVR-B_like_SDR_a"/>
    <property type="match status" value="1"/>
</dbReference>
<evidence type="ECO:0000313" key="2">
    <source>
        <dbReference type="EMBL" id="SMG35622.1"/>
    </source>
</evidence>
<dbReference type="EMBL" id="FXAW01000004">
    <property type="protein sequence ID" value="SMG35622.1"/>
    <property type="molecule type" value="Genomic_DNA"/>
</dbReference>
<dbReference type="OrthoDB" id="9790734at2"/>
<gene>
    <name evidence="2" type="ORF">SAMN05661096_02362</name>
</gene>
<dbReference type="Pfam" id="PF13460">
    <property type="entry name" value="NAD_binding_10"/>
    <property type="match status" value="1"/>
</dbReference>